<evidence type="ECO:0000256" key="8">
    <source>
        <dbReference type="ARBA" id="ARBA00022824"/>
    </source>
</evidence>
<evidence type="ECO:0000256" key="23">
    <source>
        <dbReference type="SAM" id="Phobius"/>
    </source>
</evidence>
<evidence type="ECO:0000256" key="2">
    <source>
        <dbReference type="ARBA" id="ARBA00004770"/>
    </source>
</evidence>
<comment type="subcellular location">
    <subcellularLocation>
        <location evidence="1">Endoplasmic reticulum membrane</location>
        <topology evidence="1">Multi-pass membrane protein</topology>
    </subcellularLocation>
</comment>
<evidence type="ECO:0000256" key="20">
    <source>
        <dbReference type="ARBA" id="ARBA00042688"/>
    </source>
</evidence>
<evidence type="ECO:0000256" key="11">
    <source>
        <dbReference type="ARBA" id="ARBA00022989"/>
    </source>
</evidence>
<evidence type="ECO:0000256" key="14">
    <source>
        <dbReference type="ARBA" id="ARBA00023098"/>
    </source>
</evidence>
<dbReference type="InterPro" id="IPR001171">
    <property type="entry name" value="ERG24_DHCR-like"/>
</dbReference>
<accession>A0A8T0CHI3</accession>
<dbReference type="InterPro" id="IPR018083">
    <property type="entry name" value="Sterol_reductase_CS"/>
</dbReference>
<evidence type="ECO:0000256" key="22">
    <source>
        <dbReference type="ARBA" id="ARBA00047826"/>
    </source>
</evidence>
<comment type="caution">
    <text evidence="24">The sequence shown here is derived from an EMBL/GenBank/DDBJ whole genome shotgun (WGS) entry which is preliminary data.</text>
</comment>
<evidence type="ECO:0000313" key="24">
    <source>
        <dbReference type="EMBL" id="KAF7846202.1"/>
    </source>
</evidence>
<evidence type="ECO:0000256" key="12">
    <source>
        <dbReference type="ARBA" id="ARBA00023002"/>
    </source>
</evidence>
<dbReference type="GO" id="GO:0016132">
    <property type="term" value="P:brassinosteroid biosynthetic process"/>
    <property type="evidence" value="ECO:0007669"/>
    <property type="project" value="TreeGrafter"/>
</dbReference>
<comment type="catalytic activity">
    <reaction evidence="21">
        <text>cholesterol + NADP(+) = 7-dehydrocholesterol + NADPH + H(+)</text>
        <dbReference type="Rhea" id="RHEA:23984"/>
        <dbReference type="ChEBI" id="CHEBI:15378"/>
        <dbReference type="ChEBI" id="CHEBI:16113"/>
        <dbReference type="ChEBI" id="CHEBI:17759"/>
        <dbReference type="ChEBI" id="CHEBI:57783"/>
        <dbReference type="ChEBI" id="CHEBI:58349"/>
        <dbReference type="EC" id="1.3.1.21"/>
    </reaction>
    <physiologicalReaction direction="right-to-left" evidence="21">
        <dbReference type="Rhea" id="RHEA:23986"/>
    </physiologicalReaction>
</comment>
<evidence type="ECO:0000256" key="17">
    <source>
        <dbReference type="ARBA" id="ARBA00023221"/>
    </source>
</evidence>
<evidence type="ECO:0000256" key="13">
    <source>
        <dbReference type="ARBA" id="ARBA00023011"/>
    </source>
</evidence>
<dbReference type="EC" id="1.3.1.21" evidence="18"/>
<keyword evidence="15 23" id="KW-0472">Membrane</keyword>
<evidence type="ECO:0000256" key="18">
    <source>
        <dbReference type="ARBA" id="ARBA00038851"/>
    </source>
</evidence>
<evidence type="ECO:0000256" key="4">
    <source>
        <dbReference type="ARBA" id="ARBA00022516"/>
    </source>
</evidence>
<gene>
    <name evidence="24" type="ORF">BT93_L4869</name>
</gene>
<dbReference type="Pfam" id="PF01222">
    <property type="entry name" value="ERG4_ERG24"/>
    <property type="match status" value="1"/>
</dbReference>
<feature type="transmembrane region" description="Helical" evidence="23">
    <location>
        <begin position="117"/>
        <end position="140"/>
    </location>
</feature>
<dbReference type="Proteomes" id="UP000806378">
    <property type="component" value="Unassembled WGS sequence"/>
</dbReference>
<keyword evidence="8" id="KW-0256">Endoplasmic reticulum</keyword>
<evidence type="ECO:0000256" key="7">
    <source>
        <dbReference type="ARBA" id="ARBA00022778"/>
    </source>
</evidence>
<keyword evidence="4" id="KW-0444">Lipid biosynthesis</keyword>
<evidence type="ECO:0000256" key="9">
    <source>
        <dbReference type="ARBA" id="ARBA00022857"/>
    </source>
</evidence>
<dbReference type="EMBL" id="MU094598">
    <property type="protein sequence ID" value="KAF7846202.1"/>
    <property type="molecule type" value="Genomic_DNA"/>
</dbReference>
<dbReference type="OrthoDB" id="5326588at2759"/>
<evidence type="ECO:0000256" key="10">
    <source>
        <dbReference type="ARBA" id="ARBA00022955"/>
    </source>
</evidence>
<comment type="catalytic activity">
    <reaction evidence="22">
        <text>7-dehydrodesmosterol + NADPH + H(+) = desmosterol + NADP(+)</text>
        <dbReference type="Rhea" id="RHEA:46740"/>
        <dbReference type="ChEBI" id="CHEBI:15378"/>
        <dbReference type="ChEBI" id="CHEBI:17737"/>
        <dbReference type="ChEBI" id="CHEBI:27910"/>
        <dbReference type="ChEBI" id="CHEBI:57783"/>
        <dbReference type="ChEBI" id="CHEBI:58349"/>
    </reaction>
    <physiologicalReaction direction="left-to-right" evidence="22">
        <dbReference type="Rhea" id="RHEA:46741"/>
    </physiologicalReaction>
</comment>
<proteinExistence type="inferred from homology"/>
<feature type="transmembrane region" description="Helical" evidence="23">
    <location>
        <begin position="305"/>
        <end position="324"/>
    </location>
</feature>
<name>A0A8T0CHI3_CORYI</name>
<keyword evidence="7" id="KW-0152">Cholesterol biosynthesis</keyword>
<keyword evidence="6 23" id="KW-0812">Transmembrane</keyword>
<feature type="transmembrane region" description="Helical" evidence="23">
    <location>
        <begin position="152"/>
        <end position="170"/>
    </location>
</feature>
<protein>
    <recommendedName>
        <fullName evidence="19">7-dehydrocholesterol reductase</fullName>
        <ecNumber evidence="18">1.3.1.21</ecNumber>
    </recommendedName>
    <alternativeName>
        <fullName evidence="20">Sterol Delta(7)-reductase</fullName>
    </alternativeName>
</protein>
<sequence>MSATTVTEATMPTSWGRAGKATWFNTFSSLALITGVPCLLHINWIALEQFDGSITAALGAAFKEGPITFAFRHFPEFTMASTLGYVAWLLFQAALYSFLPGPGCYGQRTPGGHLLKYFANGLLAWTVTHGMYIAASYMGLVDPAIIAKHWEGMLVAVNVYGFVLAIVSQLKGNFFPSYPEDCKFSGSLLFDFWGGVELNPRFGEFWDWKFFHNGRPGIVAWSLIDLSYAAYQYQLHGHVTTSMMIVTLFHTIYVVDFFYNEDWYTRTIDISHDHFGFMLAWGDTTFLPTFYTLQTQYLARYPTYLTRTQSLAILAFGLSGYFIFRSANFQRDHVRAHDGNTNLWGKPAEVIRVKYQTSDGKTHNSLLLTSGWWGFSRHANYLGDLMLTWSMCAVCGFTHFIPWSYFFYMSILLYHRSIRDDARCRTKYGKHWDEYCRKVPYVFVPGVI</sequence>
<dbReference type="FunFam" id="1.20.120.1630:FF:000004">
    <property type="entry name" value="7-dehydrocholesterol reductase"/>
    <property type="match status" value="1"/>
</dbReference>
<evidence type="ECO:0000256" key="3">
    <source>
        <dbReference type="ARBA" id="ARBA00005402"/>
    </source>
</evidence>
<evidence type="ECO:0000256" key="5">
    <source>
        <dbReference type="ARBA" id="ARBA00022548"/>
    </source>
</evidence>
<feature type="transmembrane region" description="Helical" evidence="23">
    <location>
        <begin position="386"/>
        <end position="408"/>
    </location>
</feature>
<comment type="similarity">
    <text evidence="3">Belongs to the ERG4/ERG24 family.</text>
</comment>
<evidence type="ECO:0000256" key="16">
    <source>
        <dbReference type="ARBA" id="ARBA00023166"/>
    </source>
</evidence>
<keyword evidence="13" id="KW-0756">Sterol biosynthesis</keyword>
<reference evidence="24" key="1">
    <citation type="submission" date="2020-05" db="EMBL/GenBank/DDBJ databases">
        <title>WGS assembly of Corymbia citriodora subspecies variegata.</title>
        <authorList>
            <person name="Barry K."/>
            <person name="Hundley H."/>
            <person name="Shu S."/>
            <person name="Jenkins J."/>
            <person name="Grimwood J."/>
            <person name="Baten A."/>
        </authorList>
    </citation>
    <scope>NUCLEOTIDE SEQUENCE</scope>
    <source>
        <strain evidence="24">CV2-018</strain>
    </source>
</reference>
<dbReference type="PANTHER" id="PTHR21257">
    <property type="entry name" value="DELTA(14)-STEROL REDUCTASE"/>
    <property type="match status" value="1"/>
</dbReference>
<dbReference type="AlphaFoldDB" id="A0A8T0CHI3"/>
<keyword evidence="25" id="KW-1185">Reference proteome</keyword>
<feature type="transmembrane region" description="Helical" evidence="23">
    <location>
        <begin position="85"/>
        <end position="105"/>
    </location>
</feature>
<keyword evidence="12" id="KW-0560">Oxidoreductase</keyword>
<evidence type="ECO:0000256" key="15">
    <source>
        <dbReference type="ARBA" id="ARBA00023136"/>
    </source>
</evidence>
<keyword evidence="17" id="KW-0753">Steroid metabolism</keyword>
<organism evidence="24 25">
    <name type="scientific">Corymbia citriodora subsp. variegata</name>
    <dbReference type="NCBI Taxonomy" id="360336"/>
    <lineage>
        <taxon>Eukaryota</taxon>
        <taxon>Viridiplantae</taxon>
        <taxon>Streptophyta</taxon>
        <taxon>Embryophyta</taxon>
        <taxon>Tracheophyta</taxon>
        <taxon>Spermatophyta</taxon>
        <taxon>Magnoliopsida</taxon>
        <taxon>eudicotyledons</taxon>
        <taxon>Gunneridae</taxon>
        <taxon>Pentapetalae</taxon>
        <taxon>rosids</taxon>
        <taxon>malvids</taxon>
        <taxon>Myrtales</taxon>
        <taxon>Myrtaceae</taxon>
        <taxon>Myrtoideae</taxon>
        <taxon>Eucalypteae</taxon>
        <taxon>Corymbia</taxon>
    </lineage>
</organism>
<dbReference type="Gramene" id="rna-gnl|WGS:JABURB|Cocit.L4869.1">
    <property type="protein sequence ID" value="cds-KAF7846202.1"/>
    <property type="gene ID" value="gene-BT93_L4869"/>
</dbReference>
<keyword evidence="14" id="KW-0443">Lipid metabolism</keyword>
<evidence type="ECO:0000256" key="21">
    <source>
        <dbReference type="ARBA" id="ARBA00047795"/>
    </source>
</evidence>
<keyword evidence="11 23" id="KW-1133">Transmembrane helix</keyword>
<feature type="transmembrane region" description="Helical" evidence="23">
    <location>
        <begin position="21"/>
        <end position="42"/>
    </location>
</feature>
<dbReference type="GO" id="GO:0005789">
    <property type="term" value="C:endoplasmic reticulum membrane"/>
    <property type="evidence" value="ECO:0007669"/>
    <property type="project" value="UniProtKB-SubCell"/>
</dbReference>
<dbReference type="PANTHER" id="PTHR21257:SF38">
    <property type="entry name" value="7-DEHYDROCHOLESTEROL REDUCTASE"/>
    <property type="match status" value="1"/>
</dbReference>
<feature type="transmembrane region" description="Helical" evidence="23">
    <location>
        <begin position="235"/>
        <end position="255"/>
    </location>
</feature>
<evidence type="ECO:0000256" key="1">
    <source>
        <dbReference type="ARBA" id="ARBA00004477"/>
    </source>
</evidence>
<dbReference type="GO" id="GO:0006695">
    <property type="term" value="P:cholesterol biosynthetic process"/>
    <property type="evidence" value="ECO:0007669"/>
    <property type="project" value="UniProtKB-KW"/>
</dbReference>
<evidence type="ECO:0000256" key="6">
    <source>
        <dbReference type="ARBA" id="ARBA00022692"/>
    </source>
</evidence>
<dbReference type="Gene3D" id="1.20.120.1630">
    <property type="match status" value="1"/>
</dbReference>
<comment type="pathway">
    <text evidence="2">Steroid biosynthesis; cholesterol biosynthesis.</text>
</comment>
<dbReference type="PROSITE" id="PS01017">
    <property type="entry name" value="STEROL_REDUCT_1"/>
    <property type="match status" value="1"/>
</dbReference>
<evidence type="ECO:0000313" key="25">
    <source>
        <dbReference type="Proteomes" id="UP000806378"/>
    </source>
</evidence>
<keyword evidence="5" id="KW-0153">Cholesterol metabolism</keyword>
<keyword evidence="16" id="KW-1207">Sterol metabolism</keyword>
<keyword evidence="9" id="KW-0521">NADP</keyword>
<dbReference type="GO" id="GO:0047598">
    <property type="term" value="F:7-dehydrocholesterol reductase activity"/>
    <property type="evidence" value="ECO:0007669"/>
    <property type="project" value="UniProtKB-EC"/>
</dbReference>
<feature type="transmembrane region" description="Helical" evidence="23">
    <location>
        <begin position="275"/>
        <end position="293"/>
    </location>
</feature>
<keyword evidence="10" id="KW-0752">Steroid biosynthesis</keyword>
<evidence type="ECO:0000256" key="19">
    <source>
        <dbReference type="ARBA" id="ARBA00039984"/>
    </source>
</evidence>